<protein>
    <submittedName>
        <fullName evidence="1">ARM repeat-containing protein</fullName>
    </submittedName>
</protein>
<gene>
    <name evidence="1" type="ORF">BDY19DRAFT_290580</name>
</gene>
<dbReference type="Proteomes" id="UP001055072">
    <property type="component" value="Unassembled WGS sequence"/>
</dbReference>
<name>A0ACB8UHZ9_9APHY</name>
<comment type="caution">
    <text evidence="1">The sequence shown here is derived from an EMBL/GenBank/DDBJ whole genome shotgun (WGS) entry which is preliminary data.</text>
</comment>
<organism evidence="1 2">
    <name type="scientific">Irpex rosettiformis</name>
    <dbReference type="NCBI Taxonomy" id="378272"/>
    <lineage>
        <taxon>Eukaryota</taxon>
        <taxon>Fungi</taxon>
        <taxon>Dikarya</taxon>
        <taxon>Basidiomycota</taxon>
        <taxon>Agaricomycotina</taxon>
        <taxon>Agaricomycetes</taxon>
        <taxon>Polyporales</taxon>
        <taxon>Irpicaceae</taxon>
        <taxon>Irpex</taxon>
    </lineage>
</organism>
<sequence length="880" mass="97237">MDVPFLSSGAMSRAHYALVRKVELATSPSQVDQIVLAEIETIRGRFARSMSNMKQAKEYLITLLYCFMTLESTEDVDLEFALAHAVNLAEAGDTVQNKRIGYLYCIEMMPKEHELQLMLVNTLRKDLESPDVPHICLGLEALIQSPSVDVIPAVQDRVHNLLAHNSARVRRRALLAFRTLATSSPDILRHVIDKMGNRLRDADVVVVGAALSTCIPLLENGLVAKDKLRPLLNKLLRTTWRNVHDISNRWLLMRYIGVLRVTGLSRDTVEILLDIVHTCSRHKPLPAAIVYGCFQVIAIVDIGVVLEVQSATKTTFVASVRHLLLSQAPNDIYLFVSCLDYLDPSLWSGSKSEIPAVLEAWEVERVIALLDFPDLSIRKKTLQVLLKVDRSLVEAHYTRLLQMDRASYAPLEKDDAAKRILEVIHVLTDSVGEEYAHNVKTLIDIIQGDTSQDGAVLFESIAEDVLTHVRNGSGDFRSSCLGALFVLFDDDATKTSPTVTVILSALACEHLESSLLPPSHLLQGLASRLSSNGGALSFDITLPCHRCASITAAIQDALLLSMLRVAAECGEISDNILAIVRKIQERAGRHIRRRCEQFISLSQARSTLRTILSSAESSSLPDFMLALESYHRDHVETQATSPPRVAVERPSSRASSRASSHTPGKLRYAAYDSPKPTAKLRRVPSTSSVAKSDSSRFVGQDKEDVLSRTVTAGDLAMALATEQIELQALTKFPRQVSPSGHIAKDDSLSKPDLIMLDSPFLAEPPSGLTPGTSSVAELDFDSVWNKFHDANLRGWCDSPIDVVVRRLQSIQRRMRVTAADRPPFQGDLKILISPELLGSSDQEGYAALRLREGEEDSCLWHLRCEEGGLRSTIRTLLTDA</sequence>
<evidence type="ECO:0000313" key="1">
    <source>
        <dbReference type="EMBL" id="KAI0094003.1"/>
    </source>
</evidence>
<evidence type="ECO:0000313" key="2">
    <source>
        <dbReference type="Proteomes" id="UP001055072"/>
    </source>
</evidence>
<dbReference type="EMBL" id="MU274901">
    <property type="protein sequence ID" value="KAI0094003.1"/>
    <property type="molecule type" value="Genomic_DNA"/>
</dbReference>
<keyword evidence="2" id="KW-1185">Reference proteome</keyword>
<accession>A0ACB8UHZ9</accession>
<reference evidence="1" key="1">
    <citation type="journal article" date="2021" name="Environ. Microbiol.">
        <title>Gene family expansions and transcriptome signatures uncover fungal adaptations to wood decay.</title>
        <authorList>
            <person name="Hage H."/>
            <person name="Miyauchi S."/>
            <person name="Viragh M."/>
            <person name="Drula E."/>
            <person name="Min B."/>
            <person name="Chaduli D."/>
            <person name="Navarro D."/>
            <person name="Favel A."/>
            <person name="Norest M."/>
            <person name="Lesage-Meessen L."/>
            <person name="Balint B."/>
            <person name="Merenyi Z."/>
            <person name="de Eugenio L."/>
            <person name="Morin E."/>
            <person name="Martinez A.T."/>
            <person name="Baldrian P."/>
            <person name="Stursova M."/>
            <person name="Martinez M.J."/>
            <person name="Novotny C."/>
            <person name="Magnuson J.K."/>
            <person name="Spatafora J.W."/>
            <person name="Maurice S."/>
            <person name="Pangilinan J."/>
            <person name="Andreopoulos W."/>
            <person name="LaButti K."/>
            <person name="Hundley H."/>
            <person name="Na H."/>
            <person name="Kuo A."/>
            <person name="Barry K."/>
            <person name="Lipzen A."/>
            <person name="Henrissat B."/>
            <person name="Riley R."/>
            <person name="Ahrendt S."/>
            <person name="Nagy L.G."/>
            <person name="Grigoriev I.V."/>
            <person name="Martin F."/>
            <person name="Rosso M.N."/>
        </authorList>
    </citation>
    <scope>NUCLEOTIDE SEQUENCE</scope>
    <source>
        <strain evidence="1">CBS 384.51</strain>
    </source>
</reference>
<proteinExistence type="predicted"/>